<dbReference type="Pfam" id="PF13358">
    <property type="entry name" value="DDE_3"/>
    <property type="match status" value="1"/>
</dbReference>
<dbReference type="OrthoDB" id="3226274at2759"/>
<dbReference type="GO" id="GO:0003676">
    <property type="term" value="F:nucleic acid binding"/>
    <property type="evidence" value="ECO:0007669"/>
    <property type="project" value="InterPro"/>
</dbReference>
<dbReference type="InterPro" id="IPR052338">
    <property type="entry name" value="Transposase_5"/>
</dbReference>
<dbReference type="EMBL" id="JACAZH010000030">
    <property type="protein sequence ID" value="KAF7340588.1"/>
    <property type="molecule type" value="Genomic_DNA"/>
</dbReference>
<dbReference type="InterPro" id="IPR036397">
    <property type="entry name" value="RNaseH_sf"/>
</dbReference>
<comment type="caution">
    <text evidence="2">The sequence shown here is derived from an EMBL/GenBank/DDBJ whole genome shotgun (WGS) entry which is preliminary data.</text>
</comment>
<dbReference type="InterPro" id="IPR038717">
    <property type="entry name" value="Tc1-like_DDE_dom"/>
</dbReference>
<dbReference type="Proteomes" id="UP000623467">
    <property type="component" value="Unassembled WGS sequence"/>
</dbReference>
<name>A0A8H7CMC4_9AGAR</name>
<evidence type="ECO:0000313" key="2">
    <source>
        <dbReference type="EMBL" id="KAF7340588.1"/>
    </source>
</evidence>
<accession>A0A8H7CMC4</accession>
<keyword evidence="3" id="KW-1185">Reference proteome</keyword>
<dbReference type="AlphaFoldDB" id="A0A8H7CMC4"/>
<proteinExistence type="predicted"/>
<dbReference type="InterPro" id="IPR009057">
    <property type="entry name" value="Homeodomain-like_sf"/>
</dbReference>
<dbReference type="SUPFAM" id="SSF46689">
    <property type="entry name" value="Homeodomain-like"/>
    <property type="match status" value="1"/>
</dbReference>
<evidence type="ECO:0000259" key="1">
    <source>
        <dbReference type="Pfam" id="PF13358"/>
    </source>
</evidence>
<dbReference type="PANTHER" id="PTHR23022:SF135">
    <property type="entry name" value="SI:DKEY-77F5.3"/>
    <property type="match status" value="1"/>
</dbReference>
<feature type="domain" description="Tc1-like transposase DDE" evidence="1">
    <location>
        <begin position="148"/>
        <end position="297"/>
    </location>
</feature>
<protein>
    <submittedName>
        <fullName evidence="2">Transcription factor</fullName>
    </submittedName>
</protein>
<gene>
    <name evidence="2" type="ORF">MSAN_02130300</name>
</gene>
<organism evidence="2 3">
    <name type="scientific">Mycena sanguinolenta</name>
    <dbReference type="NCBI Taxonomy" id="230812"/>
    <lineage>
        <taxon>Eukaryota</taxon>
        <taxon>Fungi</taxon>
        <taxon>Dikarya</taxon>
        <taxon>Basidiomycota</taxon>
        <taxon>Agaricomycotina</taxon>
        <taxon>Agaricomycetes</taxon>
        <taxon>Agaricomycetidae</taxon>
        <taxon>Agaricales</taxon>
        <taxon>Marasmiineae</taxon>
        <taxon>Mycenaceae</taxon>
        <taxon>Mycena</taxon>
    </lineage>
</organism>
<sequence length="343" mass="39707">MAYPMVVCMPTKRARLIRMHEKENMDFQEIGAELGISRSCASRNYAKVKETGDPYHYEPKSGRPRRFTDRDMRHATRLIETGKARDGADVREALFPTAPASTVRDALRAVGLHGRVHWPKPFLSSIHVEKRLTWAEDMLELTADDWRDVIFSDESKFNLFGSDGKQYCRRRVGEELEPRNIRKTVKHGGGNLMVWGCLTEFGPGRLHRVEGHLNAVQYCNILEESLLGTCADYSIDPTTIVFQQDGNPKHTSARAQNWFHDNNIKILRWVPSSPDMNIIEHAWEQLDRQVRRRESLPTNLEELWAILQEEWANLDMGFINRLYDSMPDRVRALHDAGGRYTRY</sequence>
<reference evidence="2" key="1">
    <citation type="submission" date="2020-05" db="EMBL/GenBank/DDBJ databases">
        <title>Mycena genomes resolve the evolution of fungal bioluminescence.</title>
        <authorList>
            <person name="Tsai I.J."/>
        </authorList>
    </citation>
    <scope>NUCLEOTIDE SEQUENCE</scope>
    <source>
        <strain evidence="2">160909Yilan</strain>
    </source>
</reference>
<dbReference type="Gene3D" id="3.30.420.10">
    <property type="entry name" value="Ribonuclease H-like superfamily/Ribonuclease H"/>
    <property type="match status" value="1"/>
</dbReference>
<dbReference type="PANTHER" id="PTHR23022">
    <property type="entry name" value="TRANSPOSABLE ELEMENT-RELATED"/>
    <property type="match status" value="1"/>
</dbReference>
<evidence type="ECO:0000313" key="3">
    <source>
        <dbReference type="Proteomes" id="UP000623467"/>
    </source>
</evidence>